<keyword evidence="3" id="KW-1185">Reference proteome</keyword>
<gene>
    <name evidence="2" type="ORF">B1R32_101306</name>
</gene>
<dbReference type="EMBL" id="NIGF01000001">
    <property type="protein sequence ID" value="PQV65563.1"/>
    <property type="molecule type" value="Genomic_DNA"/>
</dbReference>
<dbReference type="RefSeq" id="WP_202973419.1">
    <property type="nucleotide sequence ID" value="NZ_NIGF01000001.1"/>
</dbReference>
<dbReference type="InterPro" id="IPR044048">
    <property type="entry name" value="Big_12"/>
</dbReference>
<accession>A0A2S8SXN2</accession>
<sequence>MDKTFRFFTSFLGLMTLLLVTSVAGWCSLVPGELSLRPTVTINQAANQADPTTTAPIRFSVVFSKSVSGFSASDVALSGTAPGALSATVSGSGKNYKIAVSGMTGSGTVVANLPDGAARDSVGNRSKASTSRDNVVTFNVIPPVVPLTATINQSLTQADPTTASPIRFSVVFNKAVTDFSAGDVTLSGTAPGTLIKTVTGSGTTYEVSVSGMTGSGTVVASLAAGVANDADGNSSAASTSTDNTVTFNVIPPAIPLTVTINQAANQADPTNIAPIRFAVVFSRAVSGFDAGDVVLSGTAPGTLTKSVSGAGTNYEVAVSGMTGTGTVIATLPAGGARDDAGVLSRASTSRDNKVTYDVTPLTVTINQASGQADPTRGRPIRFSVVFSRTVANFAAGDVTLSGTAPGALTQTVTGSGRAYLVAVNGMTGSGTVIANVASGVANDAVGNANRTSTSTDNTITYDVTAPTVTIDQAANQADPTNIAPIRFAVVFSEPVADFSAGDVALSGTAPGTLTQTVTGSGTTYEVAVSGMTGSGTVVARVPGGVATDAAGNRSKASTSTDNTVTFDVAAPTVTINQSANQADPTNAAPIRFSVVFSESVTDFDASDVALSGTAPGTLSSTVTGSGTTYEISVSGMTGSGTVIANVNAGAARDSVGNLSAASTSTDNTVTYDVTAPTVTIDQAANQADPTTVSPIRFTVIFSENVTDFDASDVRLSGTAPGTLTSTVTGSGTTYEISVSGMTGSGTVIANVNAGAARDSVGNLSAASTSTDNTVTYDVTAPTVTIDQAANQADPTTVSPIRFTVIF</sequence>
<comment type="caution">
    <text evidence="2">The sequence shown here is derived from an EMBL/GenBank/DDBJ whole genome shotgun (WGS) entry which is preliminary data.</text>
</comment>
<reference evidence="2 3" key="1">
    <citation type="journal article" date="2018" name="Syst. Appl. Microbiol.">
        <title>Abditibacterium utsteinense sp. nov., the first cultivated member of candidate phylum FBP, isolated from ice-free Antarctic soil samples.</title>
        <authorList>
            <person name="Tahon G."/>
            <person name="Tytgat B."/>
            <person name="Lebbe L."/>
            <person name="Carlier A."/>
            <person name="Willems A."/>
        </authorList>
    </citation>
    <scope>NUCLEOTIDE SEQUENCE [LARGE SCALE GENOMIC DNA]</scope>
    <source>
        <strain evidence="2 3">LMG 29911</strain>
    </source>
</reference>
<feature type="domain" description="Bacterial Ig-like" evidence="1">
    <location>
        <begin position="462"/>
        <end position="560"/>
    </location>
</feature>
<protein>
    <recommendedName>
        <fullName evidence="1">Bacterial Ig-like domain-containing protein</fullName>
    </recommendedName>
</protein>
<organism evidence="2 3">
    <name type="scientific">Abditibacterium utsteinense</name>
    <dbReference type="NCBI Taxonomy" id="1960156"/>
    <lineage>
        <taxon>Bacteria</taxon>
        <taxon>Pseudomonadati</taxon>
        <taxon>Abditibacteriota</taxon>
        <taxon>Abditibacteriia</taxon>
        <taxon>Abditibacteriales</taxon>
        <taxon>Abditibacteriaceae</taxon>
        <taxon>Abditibacterium</taxon>
    </lineage>
</organism>
<evidence type="ECO:0000313" key="2">
    <source>
        <dbReference type="EMBL" id="PQV65563.1"/>
    </source>
</evidence>
<evidence type="ECO:0000259" key="1">
    <source>
        <dbReference type="Pfam" id="PF19078"/>
    </source>
</evidence>
<feature type="non-terminal residue" evidence="2">
    <location>
        <position position="806"/>
    </location>
</feature>
<evidence type="ECO:0000313" key="3">
    <source>
        <dbReference type="Proteomes" id="UP000237684"/>
    </source>
</evidence>
<proteinExistence type="predicted"/>
<dbReference type="PANTHER" id="PTHR34677:SF3">
    <property type="entry name" value="BACTERIAL IG-LIKE DOMAIN-CONTAINING PROTEIN"/>
    <property type="match status" value="1"/>
</dbReference>
<dbReference type="PANTHER" id="PTHR34677">
    <property type="match status" value="1"/>
</dbReference>
<dbReference type="Pfam" id="PF19078">
    <property type="entry name" value="Big_12"/>
    <property type="match status" value="3"/>
</dbReference>
<name>A0A2S8SXN2_9BACT</name>
<dbReference type="InParanoid" id="A0A2S8SXN2"/>
<dbReference type="Proteomes" id="UP000237684">
    <property type="component" value="Unassembled WGS sequence"/>
</dbReference>
<feature type="domain" description="Bacterial Ig-like" evidence="1">
    <location>
        <begin position="672"/>
        <end position="770"/>
    </location>
</feature>
<feature type="domain" description="Bacterial Ig-like" evidence="1">
    <location>
        <begin position="567"/>
        <end position="665"/>
    </location>
</feature>
<dbReference type="AlphaFoldDB" id="A0A2S8SXN2"/>